<name>A0A7Y0DZA0_9PROT</name>
<dbReference type="GO" id="GO:0006508">
    <property type="term" value="P:proteolysis"/>
    <property type="evidence" value="ECO:0007669"/>
    <property type="project" value="UniProtKB-KW"/>
</dbReference>
<dbReference type="EMBL" id="JABBNT010000001">
    <property type="protein sequence ID" value="NMM43591.1"/>
    <property type="molecule type" value="Genomic_DNA"/>
</dbReference>
<evidence type="ECO:0000256" key="4">
    <source>
        <dbReference type="SAM" id="SignalP"/>
    </source>
</evidence>
<evidence type="ECO:0000256" key="1">
    <source>
        <dbReference type="ARBA" id="ARBA00022670"/>
    </source>
</evidence>
<keyword evidence="7" id="KW-1185">Reference proteome</keyword>
<dbReference type="Gene3D" id="3.40.50.200">
    <property type="entry name" value="Peptidase S8/S53 domain"/>
    <property type="match status" value="2"/>
</dbReference>
<comment type="caution">
    <text evidence="6">The sequence shown here is derived from an EMBL/GenBank/DDBJ whole genome shotgun (WGS) entry which is preliminary data.</text>
</comment>
<evidence type="ECO:0000256" key="2">
    <source>
        <dbReference type="ARBA" id="ARBA00022801"/>
    </source>
</evidence>
<dbReference type="Pfam" id="PF00082">
    <property type="entry name" value="Peptidase_S8"/>
    <property type="match status" value="1"/>
</dbReference>
<sequence>MNMSWARGLLSAVFFAAVTVTSVGHADELGTEPFTFQEGLNAVGYPGRFGVATGGLKVAIVDAGFHGIDEWLTQNGDKAASVFKRTKISNGTDHGFKVFQVAQAVIPDAKFYLYEADLALADAEFTDQMSLYVQDMAGRGVDFVNLSIGLGHAISPYYQGPNPILDTMELFRKHEVFALFSSGNERRQFHSWTVSAADKGYIKFTGADGTDSFAANVLPSQKNILLGMFWEAHPDDPPVTVSLQQKVDGKFRTFIKAATNGEMQLTYRAEQDEPSKLKTVPGQIYIEVDTRPLKDAPFIVAIDAGDAAERFLGRRMTLYVNGARFTVPGGQNGRDSHKSHAQYENPYVMFVGAFAKTKDGKVAPAVYSSYGMTPSGSVIPHVMGPGTFTFPNGKVGGGTSYAAPFITAVLAGTSMQHFNPKNVAERISSFDFLTANPAGPDRGRYGVPDGGLLLNPAKLNQILSPNSINGIAHRVDGEDLVFSGKISRCCMEGIDAQAMVLVGQLSEDGGQPKLTPINGAVGATTFTTGAKDYDAAPVEIRIPLSLMPKNAGRFVAQFAIRKTKSGSDPFQIPSPEPYIFTLP</sequence>
<dbReference type="InterPro" id="IPR036852">
    <property type="entry name" value="Peptidase_S8/S53_dom_sf"/>
</dbReference>
<evidence type="ECO:0000259" key="5">
    <source>
        <dbReference type="Pfam" id="PF00082"/>
    </source>
</evidence>
<feature type="signal peptide" evidence="4">
    <location>
        <begin position="1"/>
        <end position="26"/>
    </location>
</feature>
<organism evidence="6 7">
    <name type="scientific">Pacificispira spongiicola</name>
    <dbReference type="NCBI Taxonomy" id="2729598"/>
    <lineage>
        <taxon>Bacteria</taxon>
        <taxon>Pseudomonadati</taxon>
        <taxon>Pseudomonadota</taxon>
        <taxon>Alphaproteobacteria</taxon>
        <taxon>Rhodospirillales</taxon>
        <taxon>Rhodospirillaceae</taxon>
        <taxon>Pacificispira</taxon>
    </lineage>
</organism>
<evidence type="ECO:0000313" key="6">
    <source>
        <dbReference type="EMBL" id="NMM43591.1"/>
    </source>
</evidence>
<reference evidence="6 7" key="1">
    <citation type="submission" date="2020-04" db="EMBL/GenBank/DDBJ databases">
        <title>Rhodospirillaceae bacterium KN72 isolated from deep sea.</title>
        <authorList>
            <person name="Zhang D.-C."/>
        </authorList>
    </citation>
    <scope>NUCLEOTIDE SEQUENCE [LARGE SCALE GENOMIC DNA]</scope>
    <source>
        <strain evidence="6 7">KN72</strain>
    </source>
</reference>
<evidence type="ECO:0000256" key="3">
    <source>
        <dbReference type="ARBA" id="ARBA00022825"/>
    </source>
</evidence>
<dbReference type="Proteomes" id="UP000539372">
    <property type="component" value="Unassembled WGS sequence"/>
</dbReference>
<evidence type="ECO:0000313" key="7">
    <source>
        <dbReference type="Proteomes" id="UP000539372"/>
    </source>
</evidence>
<dbReference type="GO" id="GO:0004252">
    <property type="term" value="F:serine-type endopeptidase activity"/>
    <property type="evidence" value="ECO:0007669"/>
    <property type="project" value="InterPro"/>
</dbReference>
<keyword evidence="4" id="KW-0732">Signal</keyword>
<proteinExistence type="predicted"/>
<dbReference type="InterPro" id="IPR000209">
    <property type="entry name" value="Peptidase_S8/S53_dom"/>
</dbReference>
<dbReference type="AlphaFoldDB" id="A0A7Y0DZA0"/>
<feature type="domain" description="Peptidase S8/S53" evidence="5">
    <location>
        <begin position="330"/>
        <end position="412"/>
    </location>
</feature>
<accession>A0A7Y0DZA0</accession>
<keyword evidence="3" id="KW-0720">Serine protease</keyword>
<protein>
    <submittedName>
        <fullName evidence="6">S8 family serine peptidase</fullName>
    </submittedName>
</protein>
<keyword evidence="1" id="KW-0645">Protease</keyword>
<dbReference type="SUPFAM" id="SSF52743">
    <property type="entry name" value="Subtilisin-like"/>
    <property type="match status" value="1"/>
</dbReference>
<gene>
    <name evidence="6" type="ORF">HH303_03820</name>
</gene>
<dbReference type="RefSeq" id="WP_169623857.1">
    <property type="nucleotide sequence ID" value="NZ_JABBNT010000001.1"/>
</dbReference>
<dbReference type="InterPro" id="IPR023828">
    <property type="entry name" value="Peptidase_S8_Ser-AS"/>
</dbReference>
<dbReference type="PROSITE" id="PS00138">
    <property type="entry name" value="SUBTILASE_SER"/>
    <property type="match status" value="1"/>
</dbReference>
<keyword evidence="2" id="KW-0378">Hydrolase</keyword>
<feature type="chain" id="PRO_5031202618" evidence="4">
    <location>
        <begin position="27"/>
        <end position="583"/>
    </location>
</feature>